<comment type="caution">
    <text evidence="3">The sequence shown here is derived from an EMBL/GenBank/DDBJ whole genome shotgun (WGS) entry which is preliminary data.</text>
</comment>
<evidence type="ECO:0000313" key="4">
    <source>
        <dbReference type="Proteomes" id="UP001224622"/>
    </source>
</evidence>
<dbReference type="Pfam" id="PF13264">
    <property type="entry name" value="DUF4055"/>
    <property type="match status" value="1"/>
</dbReference>
<gene>
    <name evidence="3" type="ORF">RDT67_01075</name>
</gene>
<reference evidence="3" key="1">
    <citation type="submission" date="2023-08" db="EMBL/GenBank/DDBJ databases">
        <title>The Comparative Genomic Analysis of Yersiniaceae from Polar Regions.</title>
        <authorList>
            <person name="Goncharov A."/>
            <person name="Aslanov B."/>
            <person name="Kolodzhieva V."/>
            <person name="Azarov D."/>
            <person name="Mochov A."/>
            <person name="Lebedeva E."/>
        </authorList>
    </citation>
    <scope>NUCLEOTIDE SEQUENCE</scope>
    <source>
        <strain evidence="3">Vf</strain>
    </source>
</reference>
<dbReference type="AlphaFoldDB" id="A0AAJ1Y8X1"/>
<feature type="region of interest" description="Disordered" evidence="1">
    <location>
        <begin position="338"/>
        <end position="360"/>
    </location>
</feature>
<name>A0AAJ1Y8X1_SERFO</name>
<feature type="domain" description="DUF4055" evidence="2">
    <location>
        <begin position="247"/>
        <end position="384"/>
    </location>
</feature>
<accession>A0AAJ1Y8X1</accession>
<evidence type="ECO:0000259" key="2">
    <source>
        <dbReference type="Pfam" id="PF13264"/>
    </source>
</evidence>
<dbReference type="InterPro" id="IPR025129">
    <property type="entry name" value="DUF4055"/>
</dbReference>
<protein>
    <submittedName>
        <fullName evidence="3">DUF4055 domain-containing protein</fullName>
    </submittedName>
</protein>
<dbReference type="EMBL" id="JAVIGA010000001">
    <property type="protein sequence ID" value="MDQ9125012.1"/>
    <property type="molecule type" value="Genomic_DNA"/>
</dbReference>
<dbReference type="Proteomes" id="UP001224622">
    <property type="component" value="Unassembled WGS sequence"/>
</dbReference>
<proteinExistence type="predicted"/>
<organism evidence="3 4">
    <name type="scientific">Serratia fonticola</name>
    <dbReference type="NCBI Taxonomy" id="47917"/>
    <lineage>
        <taxon>Bacteria</taxon>
        <taxon>Pseudomonadati</taxon>
        <taxon>Pseudomonadota</taxon>
        <taxon>Gammaproteobacteria</taxon>
        <taxon>Enterobacterales</taxon>
        <taxon>Yersiniaceae</taxon>
        <taxon>Serratia</taxon>
    </lineage>
</organism>
<evidence type="ECO:0000256" key="1">
    <source>
        <dbReference type="SAM" id="MobiDB-lite"/>
    </source>
</evidence>
<evidence type="ECO:0000313" key="3">
    <source>
        <dbReference type="EMBL" id="MDQ9125012.1"/>
    </source>
</evidence>
<dbReference type="RefSeq" id="WP_309046455.1">
    <property type="nucleotide sequence ID" value="NZ_JAVIGA010000001.1"/>
</dbReference>
<sequence length="458" mass="50998">MADISTPLKAVTAMEADWDLVDALMGGTKAMRNAGETYMPRWPNEEADDHKCRLAVATLLPVLKETIINHVGRVFSEPSVLSDETPEPIKAYAHDFDMAGNQLDVWAQQFFALGERYGLIHALVDYPKTQGAKTVAEEKASGARPYAVIISPRQVIGWKSEKKGGAEVLTELRIKEVITEEDGEWGEKEVTQIRLLRPGYCGIYRKKADEKGDNVWFVHEEWETTAKRIPLITFYTNRTGFMTAEPPMLDLAHLNVKHWQSQSDQDTILHVARVPILSVYGLAEGEELTVGASSAMRFEDRAKHGVEYTEHTGASIKTGQDSLDDLVEQMRMAGAKLLRKENTSTKSVDQTQHETMQEDSPLFTMSSSLEDALDNILQYMAEWLGLPDGGNIDVRTELETAGNTFSPQSALAIQALRQGGDIRRIDAVRAYQQIGIIDPDVKAEVIIDELINAPDLVE</sequence>